<evidence type="ECO:0000313" key="2">
    <source>
        <dbReference type="Proteomes" id="UP001215598"/>
    </source>
</evidence>
<accession>A0AAD7J5E1</accession>
<organism evidence="1 2">
    <name type="scientific">Mycena metata</name>
    <dbReference type="NCBI Taxonomy" id="1033252"/>
    <lineage>
        <taxon>Eukaryota</taxon>
        <taxon>Fungi</taxon>
        <taxon>Dikarya</taxon>
        <taxon>Basidiomycota</taxon>
        <taxon>Agaricomycotina</taxon>
        <taxon>Agaricomycetes</taxon>
        <taxon>Agaricomycetidae</taxon>
        <taxon>Agaricales</taxon>
        <taxon>Marasmiineae</taxon>
        <taxon>Mycenaceae</taxon>
        <taxon>Mycena</taxon>
    </lineage>
</organism>
<protein>
    <submittedName>
        <fullName evidence="1">Uncharacterized protein</fullName>
    </submittedName>
</protein>
<evidence type="ECO:0000313" key="1">
    <source>
        <dbReference type="EMBL" id="KAJ7756567.1"/>
    </source>
</evidence>
<sequence length="116" mass="13357">MASGSPAAVNMMYNIIKHMHSFGLVNLTLAQIQNQFETEYRVKLTQDGVVGAGPWAWPTRWEKDEEREFQRQRLAIATYTEEGARQPGRYMVPTRREVKEEQAYQEGRLCAAAFFA</sequence>
<name>A0AAD7J5E1_9AGAR</name>
<comment type="caution">
    <text evidence="1">The sequence shown here is derived from an EMBL/GenBank/DDBJ whole genome shotgun (WGS) entry which is preliminary data.</text>
</comment>
<dbReference type="AlphaFoldDB" id="A0AAD7J5E1"/>
<proteinExistence type="predicted"/>
<dbReference type="Proteomes" id="UP001215598">
    <property type="component" value="Unassembled WGS sequence"/>
</dbReference>
<gene>
    <name evidence="1" type="ORF">B0H16DRAFT_1885860</name>
</gene>
<keyword evidence="2" id="KW-1185">Reference proteome</keyword>
<reference evidence="1" key="1">
    <citation type="submission" date="2023-03" db="EMBL/GenBank/DDBJ databases">
        <title>Massive genome expansion in bonnet fungi (Mycena s.s.) driven by repeated elements and novel gene families across ecological guilds.</title>
        <authorList>
            <consortium name="Lawrence Berkeley National Laboratory"/>
            <person name="Harder C.B."/>
            <person name="Miyauchi S."/>
            <person name="Viragh M."/>
            <person name="Kuo A."/>
            <person name="Thoen E."/>
            <person name="Andreopoulos B."/>
            <person name="Lu D."/>
            <person name="Skrede I."/>
            <person name="Drula E."/>
            <person name="Henrissat B."/>
            <person name="Morin E."/>
            <person name="Kohler A."/>
            <person name="Barry K."/>
            <person name="LaButti K."/>
            <person name="Morin E."/>
            <person name="Salamov A."/>
            <person name="Lipzen A."/>
            <person name="Mereny Z."/>
            <person name="Hegedus B."/>
            <person name="Baldrian P."/>
            <person name="Stursova M."/>
            <person name="Weitz H."/>
            <person name="Taylor A."/>
            <person name="Grigoriev I.V."/>
            <person name="Nagy L.G."/>
            <person name="Martin F."/>
            <person name="Kauserud H."/>
        </authorList>
    </citation>
    <scope>NUCLEOTIDE SEQUENCE</scope>
    <source>
        <strain evidence="1">CBHHK182m</strain>
    </source>
</reference>
<dbReference type="EMBL" id="JARKIB010000046">
    <property type="protein sequence ID" value="KAJ7756567.1"/>
    <property type="molecule type" value="Genomic_DNA"/>
</dbReference>